<sequence>MTVRMTMAERTERGKAGRSRAPRSSHADWQPSADRPDPVALLEDQNSGRVPWLMPVRRARMQVSPFTFFRGAARIMAVDLASTPTSGLEVQLSGDAHLSNFGAYASPERQLVFDQNDFDETLPGPWEWDLKRLAASFMIAGQHMGFTPRQCRTTTSAAASAYRQAMAGFAEMGLLDLWYDHVTIDDLRGESGLNRKLLDNALDRFQRRATRKTSLQALSKLAEVVNGEYRIRTDAPLLLRMLDLPDQDAAPALEAAAIQAFADYKQTLEDHRRHFLERYELVDVGLKVVGVGSVGTRCVILLLKGRDDHDPLFLQAKEAGPSVLEEQLLRSEYDNHGRRVVEGQRLIQAQSDSFLGWTKSSGPAHADFYLRQLRDWKGSFEVEESTPTGLEFYARLCGMTLARGHARSGDAAAISAYCGTGASLDRAITTFSENYAAQNLEDFKAFRQAISDGRLEASEPI</sequence>
<dbReference type="EMBL" id="CAFBOG010000202">
    <property type="protein sequence ID" value="CAB4993107.1"/>
    <property type="molecule type" value="Genomic_DNA"/>
</dbReference>
<evidence type="ECO:0000313" key="3">
    <source>
        <dbReference type="EMBL" id="CAB4993107.1"/>
    </source>
</evidence>
<dbReference type="Pfam" id="PF10009">
    <property type="entry name" value="DUF2252"/>
    <property type="match status" value="1"/>
</dbReference>
<dbReference type="AlphaFoldDB" id="A0A6J7A398"/>
<dbReference type="EMBL" id="CAFAAQ010000300">
    <property type="protein sequence ID" value="CAB4827336.1"/>
    <property type="molecule type" value="Genomic_DNA"/>
</dbReference>
<dbReference type="PANTHER" id="PTHR39441:SF1">
    <property type="entry name" value="DUF2252 DOMAIN-CONTAINING PROTEIN"/>
    <property type="match status" value="1"/>
</dbReference>
<dbReference type="PANTHER" id="PTHR39441">
    <property type="entry name" value="DUF2252 DOMAIN-CONTAINING PROTEIN"/>
    <property type="match status" value="1"/>
</dbReference>
<dbReference type="InterPro" id="IPR018721">
    <property type="entry name" value="DUF2252"/>
</dbReference>
<accession>A0A6J7A398</accession>
<evidence type="ECO:0000256" key="1">
    <source>
        <dbReference type="SAM" id="MobiDB-lite"/>
    </source>
</evidence>
<reference evidence="2" key="1">
    <citation type="submission" date="2020-05" db="EMBL/GenBank/DDBJ databases">
        <authorList>
            <person name="Chiriac C."/>
            <person name="Salcher M."/>
            <person name="Ghai R."/>
            <person name="Kavagutti S V."/>
        </authorList>
    </citation>
    <scope>NUCLEOTIDE SEQUENCE</scope>
</reference>
<evidence type="ECO:0000313" key="2">
    <source>
        <dbReference type="EMBL" id="CAB4827336.1"/>
    </source>
</evidence>
<gene>
    <name evidence="2" type="ORF">UFOPK3046_02116</name>
    <name evidence="3" type="ORF">UFOPK3914_01711</name>
</gene>
<organism evidence="2">
    <name type="scientific">freshwater metagenome</name>
    <dbReference type="NCBI Taxonomy" id="449393"/>
    <lineage>
        <taxon>unclassified sequences</taxon>
        <taxon>metagenomes</taxon>
        <taxon>ecological metagenomes</taxon>
    </lineage>
</organism>
<name>A0A6J7A398_9ZZZZ</name>
<feature type="region of interest" description="Disordered" evidence="1">
    <location>
        <begin position="1"/>
        <end position="42"/>
    </location>
</feature>
<proteinExistence type="predicted"/>
<protein>
    <submittedName>
        <fullName evidence="2">Unannotated protein</fullName>
    </submittedName>
</protein>